<reference evidence="10 11" key="1">
    <citation type="submission" date="2020-07" db="EMBL/GenBank/DDBJ databases">
        <title>Electron transfer.</title>
        <authorList>
            <person name="Huang L."/>
            <person name="Liu X."/>
            <person name="Zhou S."/>
        </authorList>
    </citation>
    <scope>NUCLEOTIDE SEQUENCE [LARGE SCALE GENOMIC DNA]</scope>
    <source>
        <strain evidence="10 11">Lx1</strain>
    </source>
</reference>
<evidence type="ECO:0000256" key="1">
    <source>
        <dbReference type="ARBA" id="ARBA00006486"/>
    </source>
</evidence>
<gene>
    <name evidence="10" type="ORF">HZF06_03400</name>
</gene>
<evidence type="ECO:0000256" key="6">
    <source>
        <dbReference type="ARBA" id="ARBA00023239"/>
    </source>
</evidence>
<evidence type="ECO:0000256" key="3">
    <source>
        <dbReference type="ARBA" id="ARBA00022723"/>
    </source>
</evidence>
<dbReference type="Proteomes" id="UP000512286">
    <property type="component" value="Chromosome"/>
</dbReference>
<feature type="domain" description="Dihydroxy-acid/6-phosphogluconate dehydratase C-terminal" evidence="9">
    <location>
        <begin position="366"/>
        <end position="566"/>
    </location>
</feature>
<dbReference type="PANTHER" id="PTHR43661:SF3">
    <property type="entry name" value="D-XYLONATE DEHYDRATASE YAGF-RELATED"/>
    <property type="match status" value="1"/>
</dbReference>
<dbReference type="InterPro" id="IPR020558">
    <property type="entry name" value="DiOHA_6PGluconate_deHydtase_CS"/>
</dbReference>
<dbReference type="EMBL" id="CP059378">
    <property type="protein sequence ID" value="QLY80644.1"/>
    <property type="molecule type" value="Genomic_DNA"/>
</dbReference>
<evidence type="ECO:0000256" key="2">
    <source>
        <dbReference type="ARBA" id="ARBA00022714"/>
    </source>
</evidence>
<dbReference type="PROSITE" id="PS00886">
    <property type="entry name" value="ILVD_EDD_1"/>
    <property type="match status" value="1"/>
</dbReference>
<dbReference type="PROSITE" id="PS00887">
    <property type="entry name" value="ILVD_EDD_2"/>
    <property type="match status" value="1"/>
</dbReference>
<dbReference type="InterPro" id="IPR056740">
    <property type="entry name" value="ILV_EDD_C"/>
</dbReference>
<dbReference type="Pfam" id="PF00920">
    <property type="entry name" value="ILVD_EDD_N"/>
    <property type="match status" value="1"/>
</dbReference>
<dbReference type="RefSeq" id="WP_181602436.1">
    <property type="nucleotide sequence ID" value="NZ_CP059378.1"/>
</dbReference>
<dbReference type="Gene3D" id="3.50.30.80">
    <property type="entry name" value="IlvD/EDD C-terminal domain-like"/>
    <property type="match status" value="1"/>
</dbReference>
<comment type="similarity">
    <text evidence="1">Belongs to the IlvD/Edd family.</text>
</comment>
<accession>A0A7D7AEQ8</accession>
<keyword evidence="4" id="KW-0408">Iron</keyword>
<dbReference type="FunFam" id="3.50.30.80:FF:000001">
    <property type="entry name" value="Dihydroxy-acid dehydratase"/>
    <property type="match status" value="1"/>
</dbReference>
<name>A0A7D7AEQ8_9CLOT</name>
<dbReference type="GO" id="GO:0009082">
    <property type="term" value="P:branched-chain amino acid biosynthetic process"/>
    <property type="evidence" value="ECO:0007669"/>
    <property type="project" value="UniProtKB-KW"/>
</dbReference>
<evidence type="ECO:0000256" key="4">
    <source>
        <dbReference type="ARBA" id="ARBA00023004"/>
    </source>
</evidence>
<organism evidence="10 11">
    <name type="scientific">Clostridium intestinale</name>
    <dbReference type="NCBI Taxonomy" id="36845"/>
    <lineage>
        <taxon>Bacteria</taxon>
        <taxon>Bacillati</taxon>
        <taxon>Bacillota</taxon>
        <taxon>Clostridia</taxon>
        <taxon>Eubacteriales</taxon>
        <taxon>Clostridiaceae</taxon>
        <taxon>Clostridium</taxon>
    </lineage>
</organism>
<dbReference type="GO" id="GO:0005829">
    <property type="term" value="C:cytosol"/>
    <property type="evidence" value="ECO:0007669"/>
    <property type="project" value="TreeGrafter"/>
</dbReference>
<evidence type="ECO:0000313" key="10">
    <source>
        <dbReference type="EMBL" id="QLY80644.1"/>
    </source>
</evidence>
<keyword evidence="7" id="KW-0100">Branched-chain amino acid biosynthesis</keyword>
<dbReference type="InterPro" id="IPR000581">
    <property type="entry name" value="ILV_EDD_N"/>
</dbReference>
<keyword evidence="2" id="KW-0001">2Fe-2S</keyword>
<dbReference type="PANTHER" id="PTHR43661">
    <property type="entry name" value="D-XYLONATE DEHYDRATASE"/>
    <property type="match status" value="1"/>
</dbReference>
<evidence type="ECO:0000259" key="8">
    <source>
        <dbReference type="Pfam" id="PF00920"/>
    </source>
</evidence>
<dbReference type="SUPFAM" id="SSF143975">
    <property type="entry name" value="IlvD/EDD N-terminal domain-like"/>
    <property type="match status" value="1"/>
</dbReference>
<evidence type="ECO:0000259" key="9">
    <source>
        <dbReference type="Pfam" id="PF24877"/>
    </source>
</evidence>
<evidence type="ECO:0000313" key="11">
    <source>
        <dbReference type="Proteomes" id="UP000512286"/>
    </source>
</evidence>
<keyword evidence="5" id="KW-0411">Iron-sulfur</keyword>
<feature type="domain" description="Dihydroxy-acid/6-phosphogluconate dehydratase N-terminal" evidence="8">
    <location>
        <begin position="30"/>
        <end position="342"/>
    </location>
</feature>
<dbReference type="GO" id="GO:0051537">
    <property type="term" value="F:2 iron, 2 sulfur cluster binding"/>
    <property type="evidence" value="ECO:0007669"/>
    <property type="project" value="UniProtKB-KW"/>
</dbReference>
<dbReference type="Pfam" id="PF24877">
    <property type="entry name" value="ILV_EDD_C"/>
    <property type="match status" value="1"/>
</dbReference>
<keyword evidence="3" id="KW-0479">Metal-binding</keyword>
<dbReference type="InterPro" id="IPR037237">
    <property type="entry name" value="IlvD/EDD_N"/>
</dbReference>
<dbReference type="KEGG" id="cint:HZF06_03400"/>
<evidence type="ECO:0000256" key="5">
    <source>
        <dbReference type="ARBA" id="ARBA00023014"/>
    </source>
</evidence>
<keyword evidence="6" id="KW-0456">Lyase</keyword>
<protein>
    <submittedName>
        <fullName evidence="10">Dihydroxy-acid dehydratase</fullName>
    </submittedName>
</protein>
<dbReference type="SUPFAM" id="SSF52016">
    <property type="entry name" value="LeuD/IlvD-like"/>
    <property type="match status" value="1"/>
</dbReference>
<dbReference type="AlphaFoldDB" id="A0A7D7AEQ8"/>
<sequence length="572" mass="61903">MLYSQKVRKIAPEMDSLKRGMGWTTEDLEKMQVIVESTYGKSHPGSVHLDVVVNEAMEELTSLNIKAADYYATDICDGQAQGHDGMNYSLVSREIIADMIEIHANATGFDGGLFVASCDKGMPGNLVAMCRVNIPSVVIPGGIMNAGPNLLTLNQVGTYSAMHKRGEITTAQYDFYKENACPSCGACSFMGTAATMQVLGEALGLALPGAALLPSTSEILKEYTRKASRAVKNLVEKGIKVSDIVNRKSIENAIMVHAAIGGSTNALLHIPAIAKELDIEIRPEDFDKIHRNIPFILNVRPSGHWPANYVFYAGGVPAIMNKIKKYLHLDVMTVTGKTLSENLEEFSKEEAYGKYLASAPKMDYKEVIYDAESPISEIGAVSVLKGNLAPEGCVVKHSSLPKGMRDIKLSARAFDSEEEAFEATINGNIQPGDAIIIRYEGPRGSGMPEMFYTTEAIASDEKLNSTVALITDGRFSGATRGPAIGHVSPEASNGGPIALVKDGDIIHIDIENRGINIVGINGQEKTKEEIEKILKERKEKWTPKPPKYTKGVLGMYTSLATSGMEGGVIKIR</sequence>
<proteinExistence type="inferred from homology"/>
<dbReference type="InterPro" id="IPR042096">
    <property type="entry name" value="Dihydro-acid_dehy_C"/>
</dbReference>
<dbReference type="GO" id="GO:0046872">
    <property type="term" value="F:metal ion binding"/>
    <property type="evidence" value="ECO:0007669"/>
    <property type="project" value="UniProtKB-KW"/>
</dbReference>
<keyword evidence="7" id="KW-0028">Amino-acid biosynthesis</keyword>
<evidence type="ECO:0000256" key="7">
    <source>
        <dbReference type="ARBA" id="ARBA00023304"/>
    </source>
</evidence>
<dbReference type="GO" id="GO:0016836">
    <property type="term" value="F:hydro-lyase activity"/>
    <property type="evidence" value="ECO:0007669"/>
    <property type="project" value="TreeGrafter"/>
</dbReference>